<dbReference type="Gene3D" id="3.20.20.190">
    <property type="entry name" value="Phosphatidylinositol (PI) phosphodiesterase"/>
    <property type="match status" value="1"/>
</dbReference>
<keyword evidence="5" id="KW-1185">Reference proteome</keyword>
<organism evidence="3 4">
    <name type="scientific">Marnyiella aurantia</name>
    <dbReference type="NCBI Taxonomy" id="2758037"/>
    <lineage>
        <taxon>Bacteria</taxon>
        <taxon>Pseudomonadati</taxon>
        <taxon>Bacteroidota</taxon>
        <taxon>Flavobacteriia</taxon>
        <taxon>Flavobacteriales</taxon>
        <taxon>Weeksellaceae</taxon>
        <taxon>Marnyiella</taxon>
    </lineage>
</organism>
<dbReference type="PANTHER" id="PTHR46211">
    <property type="entry name" value="GLYCEROPHOSPHORYL DIESTER PHOSPHODIESTERASE"/>
    <property type="match status" value="1"/>
</dbReference>
<dbReference type="KEGG" id="cbau:H1R16_00590"/>
<evidence type="ECO:0000313" key="3">
    <source>
        <dbReference type="EMBL" id="QMS99539.1"/>
    </source>
</evidence>
<name>A0A7D7LNP6_9FLAO</name>
<reference evidence="3 4" key="1">
    <citation type="submission" date="2020-07" db="EMBL/GenBank/DDBJ databases">
        <title>Chryseobacterium sp.cx-624.</title>
        <authorList>
            <person name="Yang C."/>
        </authorList>
    </citation>
    <scope>NUCLEOTIDE SEQUENCE [LARGE SCALE GENOMIC DNA]</scope>
    <source>
        <strain evidence="4">cx-624</strain>
        <strain evidence="3">Cx-624</strain>
    </source>
</reference>
<evidence type="ECO:0000313" key="2">
    <source>
        <dbReference type="EMBL" id="MBA5246064.1"/>
    </source>
</evidence>
<dbReference type="Pfam" id="PF03009">
    <property type="entry name" value="GDPD"/>
    <property type="match status" value="1"/>
</dbReference>
<dbReference type="InterPro" id="IPR017946">
    <property type="entry name" value="PLC-like_Pdiesterase_TIM-brl"/>
</dbReference>
<accession>A0A7D7LNP6</accession>
<evidence type="ECO:0000259" key="1">
    <source>
        <dbReference type="PROSITE" id="PS51704"/>
    </source>
</evidence>
<dbReference type="SUPFAM" id="SSF51695">
    <property type="entry name" value="PLC-like phosphodiesterases"/>
    <property type="match status" value="1"/>
</dbReference>
<dbReference type="Proteomes" id="UP000539710">
    <property type="component" value="Unassembled WGS sequence"/>
</dbReference>
<protein>
    <submittedName>
        <fullName evidence="3">Glycerophosphodiester phosphodiesterase</fullName>
    </submittedName>
</protein>
<proteinExistence type="predicted"/>
<dbReference type="EMBL" id="JACEUX010000001">
    <property type="protein sequence ID" value="MBA5246064.1"/>
    <property type="molecule type" value="Genomic_DNA"/>
</dbReference>
<dbReference type="AlphaFoldDB" id="A0A7D7LNP6"/>
<dbReference type="GO" id="GO:0006629">
    <property type="term" value="P:lipid metabolic process"/>
    <property type="evidence" value="ECO:0007669"/>
    <property type="project" value="InterPro"/>
</dbReference>
<feature type="domain" description="GP-PDE" evidence="1">
    <location>
        <begin position="20"/>
        <end position="249"/>
    </location>
</feature>
<gene>
    <name evidence="3" type="ORF">H1R16_00590</name>
    <name evidence="2" type="ORF">H2507_02680</name>
</gene>
<dbReference type="Proteomes" id="UP000515349">
    <property type="component" value="Chromosome"/>
</dbReference>
<dbReference type="GO" id="GO:0008081">
    <property type="term" value="F:phosphoric diester hydrolase activity"/>
    <property type="evidence" value="ECO:0007669"/>
    <property type="project" value="InterPro"/>
</dbReference>
<reference evidence="5" key="2">
    <citation type="submission" date="2020-07" db="EMBL/GenBank/DDBJ databases">
        <title>Flavobacterium sp. xlx-214.</title>
        <authorList>
            <person name="Yang C."/>
        </authorList>
    </citation>
    <scope>NUCLEOTIDE SEQUENCE [LARGE SCALE GENOMIC DNA]</scope>
    <source>
        <strain evidence="5">CX-624</strain>
    </source>
</reference>
<sequence>MKYVFLLILTVCSEFMNAQTQIIAHRGFFQSNPSTTENSLEALKNAQDLKVYGSEFDVRMTADGILVVNHDEHHAGMEVSESSLAKLRTARLANGEELPTLEQYLEMGKRVIGVKLIVELKPAKTKILEDMMVQKALQLVSKTKTEEQVEFISFSLNICREIKNREPRYPVHYLNGDLSPQQLKLENVDGLDYHYKILLEKHPEWIAEARKLGLMTNSWTVNDIETYKKLKSMGIDFVTTNIPDQLINL</sequence>
<dbReference type="PANTHER" id="PTHR46211:SF1">
    <property type="entry name" value="GLYCEROPHOSPHODIESTER PHOSPHODIESTERASE, CYTOPLASMIC"/>
    <property type="match status" value="1"/>
</dbReference>
<dbReference type="InterPro" id="IPR030395">
    <property type="entry name" value="GP_PDE_dom"/>
</dbReference>
<evidence type="ECO:0000313" key="4">
    <source>
        <dbReference type="Proteomes" id="UP000515349"/>
    </source>
</evidence>
<reference evidence="2" key="3">
    <citation type="submission" date="2020-07" db="EMBL/GenBank/DDBJ databases">
        <authorList>
            <person name="Yang C."/>
        </authorList>
    </citation>
    <scope>NUCLEOTIDE SEQUENCE</scope>
    <source>
        <strain evidence="2">Cx-624</strain>
    </source>
</reference>
<dbReference type="EMBL" id="CP059472">
    <property type="protein sequence ID" value="QMS99539.1"/>
    <property type="molecule type" value="Genomic_DNA"/>
</dbReference>
<dbReference type="PROSITE" id="PS51704">
    <property type="entry name" value="GP_PDE"/>
    <property type="match status" value="1"/>
</dbReference>
<evidence type="ECO:0000313" key="5">
    <source>
        <dbReference type="Proteomes" id="UP000539710"/>
    </source>
</evidence>